<gene>
    <name evidence="3" type="ordered locus">RPE_3351</name>
</gene>
<keyword evidence="1" id="KW-0732">Signal</keyword>
<dbReference type="AlphaFoldDB" id="Q07LA1"/>
<proteinExistence type="predicted"/>
<accession>Q07LA1</accession>
<name>Q07LA1_RHOP5</name>
<evidence type="ECO:0000313" key="3">
    <source>
        <dbReference type="EMBL" id="ABJ07283.1"/>
    </source>
</evidence>
<dbReference type="Gene3D" id="3.30.450.20">
    <property type="entry name" value="PAS domain"/>
    <property type="match status" value="1"/>
</dbReference>
<evidence type="ECO:0000259" key="2">
    <source>
        <dbReference type="Pfam" id="PF08269"/>
    </source>
</evidence>
<dbReference type="Pfam" id="PF08269">
    <property type="entry name" value="dCache_2"/>
    <property type="match status" value="1"/>
</dbReference>
<dbReference type="HOGENOM" id="CLU_081845_2_1_5"/>
<dbReference type="KEGG" id="rpe:RPE_3351"/>
<dbReference type="STRING" id="316055.RPE_3351"/>
<organism evidence="3">
    <name type="scientific">Rhodopseudomonas palustris (strain BisA53)</name>
    <dbReference type="NCBI Taxonomy" id="316055"/>
    <lineage>
        <taxon>Bacteria</taxon>
        <taxon>Pseudomonadati</taxon>
        <taxon>Pseudomonadota</taxon>
        <taxon>Alphaproteobacteria</taxon>
        <taxon>Hyphomicrobiales</taxon>
        <taxon>Nitrobacteraceae</taxon>
        <taxon>Rhodopseudomonas</taxon>
    </lineage>
</organism>
<dbReference type="eggNOG" id="COG4564">
    <property type="taxonomic scope" value="Bacteria"/>
</dbReference>
<dbReference type="EMBL" id="CP000463">
    <property type="protein sequence ID" value="ABJ07283.1"/>
    <property type="molecule type" value="Genomic_DNA"/>
</dbReference>
<feature type="signal peptide" evidence="1">
    <location>
        <begin position="1"/>
        <end position="23"/>
    </location>
</feature>
<reference evidence="3" key="1">
    <citation type="submission" date="2006-09" db="EMBL/GenBank/DDBJ databases">
        <title>Complete sequence of Rhodopseudomonas palustris BisA53.</title>
        <authorList>
            <consortium name="US DOE Joint Genome Institute"/>
            <person name="Copeland A."/>
            <person name="Lucas S."/>
            <person name="Lapidus A."/>
            <person name="Barry K."/>
            <person name="Detter J.C."/>
            <person name="Glavina del Rio T."/>
            <person name="Hammon N."/>
            <person name="Israni S."/>
            <person name="Dalin E."/>
            <person name="Tice H."/>
            <person name="Pitluck S."/>
            <person name="Chain P."/>
            <person name="Malfatti S."/>
            <person name="Shin M."/>
            <person name="Vergez L."/>
            <person name="Schmutz J."/>
            <person name="Larimer F."/>
            <person name="Land M."/>
            <person name="Hauser L."/>
            <person name="Pelletier D.A."/>
            <person name="Kyrpides N."/>
            <person name="Kim E."/>
            <person name="Harwood C.S."/>
            <person name="Oda Y."/>
            <person name="Richardson P."/>
        </authorList>
    </citation>
    <scope>NUCLEOTIDE SEQUENCE [LARGE SCALE GENOMIC DNA]</scope>
    <source>
        <strain evidence="3">BisA53</strain>
    </source>
</reference>
<sequence length="149" mass="15774">MQGKKLLLLATMVGALTTSAAWAAGEFGTADEAKAMLSKASAAVKADKAAALAQFAKGEGGFKDRDLYPFCGGPDGMFTAHPTLTGKSLKDLKDKSGKPLGEEIYSTAKEGEIKEVSYMWPRPGQTDPVQKVTFVTKIGDQTCAVGYYK</sequence>
<feature type="chain" id="PRO_5004165831" description="Double Cache domain-containing protein" evidence="1">
    <location>
        <begin position="24"/>
        <end position="149"/>
    </location>
</feature>
<feature type="domain" description="Double Cache" evidence="2">
    <location>
        <begin position="68"/>
        <end position="139"/>
    </location>
</feature>
<protein>
    <recommendedName>
        <fullName evidence="2">Double Cache domain-containing protein</fullName>
    </recommendedName>
</protein>
<evidence type="ECO:0000256" key="1">
    <source>
        <dbReference type="SAM" id="SignalP"/>
    </source>
</evidence>
<dbReference type="InterPro" id="IPR004010">
    <property type="entry name" value="Double_Cache_2"/>
</dbReference>